<sequence>MVSVHELISISETILSGRERKRGRKRARAGESFVALFKVMPFVAMEVWEHLQEHTNIPRRIKPKHFLWTLFFLKHYKVILWENRLESSAAAKVSVDGTDFRTVEYYPFDPRRCSHKFKCAALRYEVAIAIKTGFIVHVKGPFKAGTWTDKKIVKLELHGKLAPGEYYLADGGYTNKNIHTCLT</sequence>
<evidence type="ECO:0008006" key="3">
    <source>
        <dbReference type="Google" id="ProtNLM"/>
    </source>
</evidence>
<comment type="caution">
    <text evidence="1">The sequence shown here is derived from an EMBL/GenBank/DDBJ whole genome shotgun (WGS) entry which is preliminary data.</text>
</comment>
<accession>A0AAD2G9D1</accession>
<gene>
    <name evidence="1" type="ORF">CYCCA115_LOCUS22230</name>
</gene>
<evidence type="ECO:0000313" key="2">
    <source>
        <dbReference type="Proteomes" id="UP001295423"/>
    </source>
</evidence>
<name>A0AAD2G9D1_9STRA</name>
<dbReference type="EMBL" id="CAKOGP040002308">
    <property type="protein sequence ID" value="CAJ1966647.1"/>
    <property type="molecule type" value="Genomic_DNA"/>
</dbReference>
<dbReference type="Proteomes" id="UP001295423">
    <property type="component" value="Unassembled WGS sequence"/>
</dbReference>
<dbReference type="AlphaFoldDB" id="A0AAD2G9D1"/>
<evidence type="ECO:0000313" key="1">
    <source>
        <dbReference type="EMBL" id="CAJ1966647.1"/>
    </source>
</evidence>
<proteinExistence type="predicted"/>
<reference evidence="1" key="1">
    <citation type="submission" date="2023-08" db="EMBL/GenBank/DDBJ databases">
        <authorList>
            <person name="Audoor S."/>
            <person name="Bilcke G."/>
        </authorList>
    </citation>
    <scope>NUCLEOTIDE SEQUENCE</scope>
</reference>
<protein>
    <recommendedName>
        <fullName evidence="3">DDE Tnp4 domain-containing protein</fullName>
    </recommendedName>
</protein>
<keyword evidence="2" id="KW-1185">Reference proteome</keyword>
<organism evidence="1 2">
    <name type="scientific">Cylindrotheca closterium</name>
    <dbReference type="NCBI Taxonomy" id="2856"/>
    <lineage>
        <taxon>Eukaryota</taxon>
        <taxon>Sar</taxon>
        <taxon>Stramenopiles</taxon>
        <taxon>Ochrophyta</taxon>
        <taxon>Bacillariophyta</taxon>
        <taxon>Bacillariophyceae</taxon>
        <taxon>Bacillariophycidae</taxon>
        <taxon>Bacillariales</taxon>
        <taxon>Bacillariaceae</taxon>
        <taxon>Cylindrotheca</taxon>
    </lineage>
</organism>